<dbReference type="Pfam" id="PF24043">
    <property type="entry name" value="DUF7352"/>
    <property type="match status" value="1"/>
</dbReference>
<dbReference type="InterPro" id="IPR055776">
    <property type="entry name" value="DUF7352"/>
</dbReference>
<gene>
    <name evidence="2" type="ORF">LCGC14_2823170</name>
</gene>
<reference evidence="2" key="1">
    <citation type="journal article" date="2015" name="Nature">
        <title>Complex archaea that bridge the gap between prokaryotes and eukaryotes.</title>
        <authorList>
            <person name="Spang A."/>
            <person name="Saw J.H."/>
            <person name="Jorgensen S.L."/>
            <person name="Zaremba-Niedzwiedzka K."/>
            <person name="Martijn J."/>
            <person name="Lind A.E."/>
            <person name="van Eijk R."/>
            <person name="Schleper C."/>
            <person name="Guy L."/>
            <person name="Ettema T.J."/>
        </authorList>
    </citation>
    <scope>NUCLEOTIDE SEQUENCE</scope>
</reference>
<evidence type="ECO:0000259" key="1">
    <source>
        <dbReference type="Pfam" id="PF24043"/>
    </source>
</evidence>
<comment type="caution">
    <text evidence="2">The sequence shown here is derived from an EMBL/GenBank/DDBJ whole genome shotgun (WGS) entry which is preliminary data.</text>
</comment>
<name>A0A0F9B7J7_9ZZZZ</name>
<feature type="domain" description="DUF7352" evidence="1">
    <location>
        <begin position="1"/>
        <end position="84"/>
    </location>
</feature>
<organism evidence="2">
    <name type="scientific">marine sediment metagenome</name>
    <dbReference type="NCBI Taxonomy" id="412755"/>
    <lineage>
        <taxon>unclassified sequences</taxon>
        <taxon>metagenomes</taxon>
        <taxon>ecological metagenomes</taxon>
    </lineage>
</organism>
<sequence>MKVIWKYPLGPGSQDVQMPEGAALLAIYEQHGTLCLWALVEPDAAQEIRRIQIVGTGLIYEGGGDYIGTAFTQGGSLVWHVFDEH</sequence>
<proteinExistence type="predicted"/>
<accession>A0A0F9B7J7</accession>
<dbReference type="AlphaFoldDB" id="A0A0F9B7J7"/>
<dbReference type="EMBL" id="LAZR01053566">
    <property type="protein sequence ID" value="KKK80471.1"/>
    <property type="molecule type" value="Genomic_DNA"/>
</dbReference>
<evidence type="ECO:0000313" key="2">
    <source>
        <dbReference type="EMBL" id="KKK80471.1"/>
    </source>
</evidence>
<protein>
    <recommendedName>
        <fullName evidence="1">DUF7352 domain-containing protein</fullName>
    </recommendedName>
</protein>